<accession>A0A267MQQ8</accession>
<evidence type="ECO:0000256" key="1">
    <source>
        <dbReference type="SAM" id="Phobius"/>
    </source>
</evidence>
<gene>
    <name evidence="2" type="ORF">CCE28_01180</name>
</gene>
<feature type="transmembrane region" description="Helical" evidence="1">
    <location>
        <begin position="37"/>
        <end position="54"/>
    </location>
</feature>
<protein>
    <submittedName>
        <fullName evidence="2">Uncharacterized protein</fullName>
    </submittedName>
</protein>
<organism evidence="2 3">
    <name type="scientific">Anaeromicrobium sediminis</name>
    <dbReference type="NCBI Taxonomy" id="1478221"/>
    <lineage>
        <taxon>Bacteria</taxon>
        <taxon>Bacillati</taxon>
        <taxon>Bacillota</taxon>
        <taxon>Clostridia</taxon>
        <taxon>Peptostreptococcales</taxon>
        <taxon>Thermotaleaceae</taxon>
        <taxon>Anaeromicrobium</taxon>
    </lineage>
</organism>
<feature type="transmembrane region" description="Helical" evidence="1">
    <location>
        <begin position="66"/>
        <end position="83"/>
    </location>
</feature>
<dbReference type="AlphaFoldDB" id="A0A267MQQ8"/>
<comment type="caution">
    <text evidence="2">The sequence shown here is derived from an EMBL/GenBank/DDBJ whole genome shotgun (WGS) entry which is preliminary data.</text>
</comment>
<reference evidence="2 3" key="1">
    <citation type="submission" date="2017-06" db="EMBL/GenBank/DDBJ databases">
        <title>Draft genome sequence of anaerobic fermentative bacterium Anaeromicrobium sediminis DY2726D isolated from West Pacific Ocean sediments.</title>
        <authorList>
            <person name="Zeng X."/>
        </authorList>
    </citation>
    <scope>NUCLEOTIDE SEQUENCE [LARGE SCALE GENOMIC DNA]</scope>
    <source>
        <strain evidence="2 3">DY2726D</strain>
    </source>
</reference>
<dbReference type="EMBL" id="NIBG01000001">
    <property type="protein sequence ID" value="PAB61070.1"/>
    <property type="molecule type" value="Genomic_DNA"/>
</dbReference>
<proteinExistence type="predicted"/>
<keyword evidence="1" id="KW-0472">Membrane</keyword>
<keyword evidence="1" id="KW-1133">Transmembrane helix</keyword>
<name>A0A267MQQ8_9FIRM</name>
<sequence>MKRIIKSILDWIVYMGIWFLIGHIIEKYFHISGVRLYQVRLLVMGVILIGIASIEYIRKGGLRDKASITGLGVSYIIMAVINIDIINVLGYILVIGLLGYSIYFIHNEISMWRKRNV</sequence>
<dbReference type="RefSeq" id="WP_095130138.1">
    <property type="nucleotide sequence ID" value="NZ_NIBG01000001.1"/>
</dbReference>
<dbReference type="Proteomes" id="UP000216024">
    <property type="component" value="Unassembled WGS sequence"/>
</dbReference>
<keyword evidence="1" id="KW-0812">Transmembrane</keyword>
<keyword evidence="3" id="KW-1185">Reference proteome</keyword>
<evidence type="ECO:0000313" key="2">
    <source>
        <dbReference type="EMBL" id="PAB61070.1"/>
    </source>
</evidence>
<feature type="transmembrane region" description="Helical" evidence="1">
    <location>
        <begin position="7"/>
        <end position="25"/>
    </location>
</feature>
<feature type="transmembrane region" description="Helical" evidence="1">
    <location>
        <begin position="89"/>
        <end position="106"/>
    </location>
</feature>
<evidence type="ECO:0000313" key="3">
    <source>
        <dbReference type="Proteomes" id="UP000216024"/>
    </source>
</evidence>